<evidence type="ECO:0000313" key="2">
    <source>
        <dbReference type="Proteomes" id="UP000799777"/>
    </source>
</evidence>
<protein>
    <submittedName>
        <fullName evidence="1">Uncharacterized protein</fullName>
    </submittedName>
</protein>
<accession>A0A9P4HBZ3</accession>
<dbReference type="OrthoDB" id="4062651at2759"/>
<organism evidence="1 2">
    <name type="scientific">Setomelanomma holmii</name>
    <dbReference type="NCBI Taxonomy" id="210430"/>
    <lineage>
        <taxon>Eukaryota</taxon>
        <taxon>Fungi</taxon>
        <taxon>Dikarya</taxon>
        <taxon>Ascomycota</taxon>
        <taxon>Pezizomycotina</taxon>
        <taxon>Dothideomycetes</taxon>
        <taxon>Pleosporomycetidae</taxon>
        <taxon>Pleosporales</taxon>
        <taxon>Pleosporineae</taxon>
        <taxon>Phaeosphaeriaceae</taxon>
        <taxon>Setomelanomma</taxon>
    </lineage>
</organism>
<dbReference type="Proteomes" id="UP000799777">
    <property type="component" value="Unassembled WGS sequence"/>
</dbReference>
<gene>
    <name evidence="1" type="ORF">EK21DRAFT_111037</name>
</gene>
<keyword evidence="2" id="KW-1185">Reference proteome</keyword>
<proteinExistence type="predicted"/>
<comment type="caution">
    <text evidence="1">The sequence shown here is derived from an EMBL/GenBank/DDBJ whole genome shotgun (WGS) entry which is preliminary data.</text>
</comment>
<evidence type="ECO:0000313" key="1">
    <source>
        <dbReference type="EMBL" id="KAF2031444.1"/>
    </source>
</evidence>
<name>A0A9P4HBZ3_9PLEO</name>
<dbReference type="EMBL" id="ML978181">
    <property type="protein sequence ID" value="KAF2031444.1"/>
    <property type="molecule type" value="Genomic_DNA"/>
</dbReference>
<reference evidence="1" key="1">
    <citation type="journal article" date="2020" name="Stud. Mycol.">
        <title>101 Dothideomycetes genomes: a test case for predicting lifestyles and emergence of pathogens.</title>
        <authorList>
            <person name="Haridas S."/>
            <person name="Albert R."/>
            <person name="Binder M."/>
            <person name="Bloem J."/>
            <person name="Labutti K."/>
            <person name="Salamov A."/>
            <person name="Andreopoulos B."/>
            <person name="Baker S."/>
            <person name="Barry K."/>
            <person name="Bills G."/>
            <person name="Bluhm B."/>
            <person name="Cannon C."/>
            <person name="Castanera R."/>
            <person name="Culley D."/>
            <person name="Daum C."/>
            <person name="Ezra D."/>
            <person name="Gonzalez J."/>
            <person name="Henrissat B."/>
            <person name="Kuo A."/>
            <person name="Liang C."/>
            <person name="Lipzen A."/>
            <person name="Lutzoni F."/>
            <person name="Magnuson J."/>
            <person name="Mondo S."/>
            <person name="Nolan M."/>
            <person name="Ohm R."/>
            <person name="Pangilinan J."/>
            <person name="Park H.-J."/>
            <person name="Ramirez L."/>
            <person name="Alfaro M."/>
            <person name="Sun H."/>
            <person name="Tritt A."/>
            <person name="Yoshinaga Y."/>
            <person name="Zwiers L.-H."/>
            <person name="Turgeon B."/>
            <person name="Goodwin S."/>
            <person name="Spatafora J."/>
            <person name="Crous P."/>
            <person name="Grigoriev I."/>
        </authorList>
    </citation>
    <scope>NUCLEOTIDE SEQUENCE</scope>
    <source>
        <strain evidence="1">CBS 110217</strain>
    </source>
</reference>
<sequence length="144" mass="16376">MPSTMFSTQSETPLTINQSKVYGKVQRALLQTSQHWNDLWYAGTPLPLSYAQVQNPWLWNAAPHRIDKTLLYPAFDAATMTVAPRIVNATAYEKKLDLLALGTQLFEQPSRSDVIAREIKHANTCDYIRMRMYVNTTVSLSNKV</sequence>
<dbReference type="AlphaFoldDB" id="A0A9P4HBZ3"/>